<organism evidence="6 7">
    <name type="scientific">Paramuricea clavata</name>
    <name type="common">Red gorgonian</name>
    <name type="synonym">Violescent sea-whip</name>
    <dbReference type="NCBI Taxonomy" id="317549"/>
    <lineage>
        <taxon>Eukaryota</taxon>
        <taxon>Metazoa</taxon>
        <taxon>Cnidaria</taxon>
        <taxon>Anthozoa</taxon>
        <taxon>Octocorallia</taxon>
        <taxon>Malacalcyonacea</taxon>
        <taxon>Plexauridae</taxon>
        <taxon>Paramuricea</taxon>
    </lineage>
</organism>
<dbReference type="InterPro" id="IPR019734">
    <property type="entry name" value="TPR_rpt"/>
</dbReference>
<dbReference type="Proteomes" id="UP001152795">
    <property type="component" value="Unassembled WGS sequence"/>
</dbReference>
<dbReference type="Pfam" id="PF01753">
    <property type="entry name" value="zf-MYND"/>
    <property type="match status" value="1"/>
</dbReference>
<comment type="caution">
    <text evidence="6">The sequence shown here is derived from an EMBL/GenBank/DDBJ whole genome shotgun (WGS) entry which is preliminary data.</text>
</comment>
<dbReference type="SMART" id="SM00710">
    <property type="entry name" value="PbH1"/>
    <property type="match status" value="5"/>
</dbReference>
<dbReference type="InterPro" id="IPR012334">
    <property type="entry name" value="Pectin_lyas_fold"/>
</dbReference>
<dbReference type="SUPFAM" id="SSF51126">
    <property type="entry name" value="Pectin lyase-like"/>
    <property type="match status" value="1"/>
</dbReference>
<dbReference type="SUPFAM" id="SSF48452">
    <property type="entry name" value="TPR-like"/>
    <property type="match status" value="1"/>
</dbReference>
<dbReference type="GO" id="GO:0008270">
    <property type="term" value="F:zinc ion binding"/>
    <property type="evidence" value="ECO:0007669"/>
    <property type="project" value="UniProtKB-KW"/>
</dbReference>
<reference evidence="6" key="1">
    <citation type="submission" date="2020-04" db="EMBL/GenBank/DDBJ databases">
        <authorList>
            <person name="Alioto T."/>
            <person name="Alioto T."/>
            <person name="Gomez Garrido J."/>
        </authorList>
    </citation>
    <scope>NUCLEOTIDE SEQUENCE</scope>
    <source>
        <strain evidence="6">A484AB</strain>
    </source>
</reference>
<keyword evidence="2" id="KW-0677">Repeat</keyword>
<gene>
    <name evidence="6" type="ORF">PACLA_8A046352</name>
</gene>
<dbReference type="Pfam" id="PF25000">
    <property type="entry name" value="DUF7779"/>
    <property type="match status" value="1"/>
</dbReference>
<evidence type="ECO:0000313" key="6">
    <source>
        <dbReference type="EMBL" id="CAB4034299.1"/>
    </source>
</evidence>
<dbReference type="InterPro" id="IPR006626">
    <property type="entry name" value="PbH1"/>
</dbReference>
<dbReference type="Pfam" id="PF13229">
    <property type="entry name" value="Beta_helix"/>
    <property type="match status" value="1"/>
</dbReference>
<dbReference type="AlphaFoldDB" id="A0A7D9JRI3"/>
<evidence type="ECO:0000256" key="2">
    <source>
        <dbReference type="ARBA" id="ARBA00022737"/>
    </source>
</evidence>
<dbReference type="InterPro" id="IPR039448">
    <property type="entry name" value="Beta_helix"/>
</dbReference>
<dbReference type="InterPro" id="IPR002893">
    <property type="entry name" value="Znf_MYND"/>
</dbReference>
<evidence type="ECO:0000256" key="3">
    <source>
        <dbReference type="ARBA" id="ARBA00022771"/>
    </source>
</evidence>
<evidence type="ECO:0000256" key="4">
    <source>
        <dbReference type="ARBA" id="ARBA00022803"/>
    </source>
</evidence>
<dbReference type="InterPro" id="IPR011990">
    <property type="entry name" value="TPR-like_helical_dom_sf"/>
</dbReference>
<dbReference type="Gene3D" id="1.25.40.10">
    <property type="entry name" value="Tetratricopeptide repeat domain"/>
    <property type="match status" value="1"/>
</dbReference>
<evidence type="ECO:0000256" key="5">
    <source>
        <dbReference type="ARBA" id="ARBA00022833"/>
    </source>
</evidence>
<dbReference type="PROSITE" id="PS50865">
    <property type="entry name" value="ZF_MYND_2"/>
    <property type="match status" value="1"/>
</dbReference>
<sequence length="1188" mass="135742">MNTFLEKLGNIQSNFDNELRELLGRMERYEKREAENTKELKRLHEDVEKVNMELSKYYHKQEEKVPYIFDAPGRNQYFSGRTRELQDLQRILNLDGTGLERKVCVAVCGLRGVKLEVSPNILKFLYDVTTQHVSAAVVMMTRRKESKLVDEILNLHKDRCLSLKCLKEEEAKQFIFCRTGLTRDDNTNSVAESLVNELGGLPLALEQAGACIKALRCNLSDYLEQFQTERLTLLRREKANRVLFFESPERLAVHTTWLLNIKHIRGSQDGEHAIRLMNAYALFNPNEIEKELVNVGERPIEDKAFRDCMSSPLGCRQVVKLLNDFSLFTYVHAHSVSTHRLVQELVREDLDPEEKAKSFVDAVRLLSFAFSKCVSPKHLLGNVGMEERLKAYDLPRNHSQYYLWSKLCFHAFHLQQNMEKLLANPDPKCLGSLFVFETAKVFYECVVYLSANQKQEEAKRTLNFVYRILDWVSVEEYDTIQNSLSNNSLFSFHVIPLPKWLQIVIKKCFVPPMCPLQPLDQKPTESPDLEGDIDKLKLKGNKNFIDGLYKEAIDAYSAAIDMSRGTTVFNALLLTNRASAYIKLNQLDDALKDANEYISRFPDCWKGYARKALALKKVSAGIAAALAYYYFYLKDGRCIFSEYKPFKGSFPGLKERISICHTPNDLLAILLSQESNTQECLRVIILGSKEYILEMDMFLPVVPMKNCIIIGAKSNASITLKLEGNTLLHLSENCMLANLSFAIDEGQIIGLGGSFVHILNCNFTSNSDNLAAVVTIDEFNAERCNFTNCKAGGLLCMGPGGNMVVDDCTFSANVRFGLEVRENGILTVRNSRMYNNGLDGLAIGPRAAKCDAFDCQIYNNAREGIAAVDDSKCVTLVRNRVFENYESGIFVRNSEVDLRENKFYDNEAWGIWLDSYYRWNVSMNETFRNQLGGVRVGGKRRTGEELSPSVVELNTSHDNFGPGYVDSVYSIDDYLRFPKTSGDCKSAKYDQNVEYNNEERITGKQCRLCLSCCSACFRKFKDLKQCGNCFTAGYCNPNCQKRHWLKHKKLCMVLREKSSFLLSSLTKRNSHDEMVLKAYIHTISVDGVGPKYSPPPPRDGKRFIVKVQLDFDRTISMIGGTPYTLLIYDRSLDVLQTIQDDFIRRLVKDFGVLCERKFREKKLCLHCAFDKTGELRFFINDFADFQKW</sequence>
<dbReference type="InterPro" id="IPR011050">
    <property type="entry name" value="Pectin_lyase_fold/virulence"/>
</dbReference>
<proteinExistence type="predicted"/>
<dbReference type="Gene3D" id="2.160.20.10">
    <property type="entry name" value="Single-stranded right-handed beta-helix, Pectin lyase-like"/>
    <property type="match status" value="1"/>
</dbReference>
<dbReference type="SMART" id="SM00028">
    <property type="entry name" value="TPR"/>
    <property type="match status" value="2"/>
</dbReference>
<accession>A0A7D9JRI3</accession>
<dbReference type="OrthoDB" id="6088515at2759"/>
<dbReference type="GO" id="GO:0051879">
    <property type="term" value="F:Hsp90 protein binding"/>
    <property type="evidence" value="ECO:0007669"/>
    <property type="project" value="TreeGrafter"/>
</dbReference>
<keyword evidence="3" id="KW-0863">Zinc-finger</keyword>
<dbReference type="SUPFAM" id="SSF144232">
    <property type="entry name" value="HIT/MYND zinc finger-like"/>
    <property type="match status" value="1"/>
</dbReference>
<keyword evidence="4" id="KW-0802">TPR repeat</keyword>
<dbReference type="InterPro" id="IPR056681">
    <property type="entry name" value="DUF7779"/>
</dbReference>
<dbReference type="Gene3D" id="6.10.140.2220">
    <property type="match status" value="1"/>
</dbReference>
<dbReference type="PANTHER" id="PTHR22904:SF523">
    <property type="entry name" value="STRESS-INDUCED-PHOSPHOPROTEIN 1"/>
    <property type="match status" value="1"/>
</dbReference>
<evidence type="ECO:0000256" key="1">
    <source>
        <dbReference type="ARBA" id="ARBA00022723"/>
    </source>
</evidence>
<keyword evidence="7" id="KW-1185">Reference proteome</keyword>
<protein>
    <submittedName>
        <fullName evidence="6">Stress-induced-phospho 1</fullName>
    </submittedName>
</protein>
<keyword evidence="5" id="KW-0862">Zinc</keyword>
<dbReference type="EMBL" id="CACRXK020020002">
    <property type="protein sequence ID" value="CAB4034299.1"/>
    <property type="molecule type" value="Genomic_DNA"/>
</dbReference>
<keyword evidence="1" id="KW-0479">Metal-binding</keyword>
<dbReference type="PANTHER" id="PTHR22904">
    <property type="entry name" value="TPR REPEAT CONTAINING PROTEIN"/>
    <property type="match status" value="1"/>
</dbReference>
<name>A0A7D9JRI3_PARCT</name>
<evidence type="ECO:0000313" key="7">
    <source>
        <dbReference type="Proteomes" id="UP001152795"/>
    </source>
</evidence>